<keyword evidence="5 7" id="KW-0418">Kinase</keyword>
<dbReference type="GO" id="GO:0043531">
    <property type="term" value="F:ADP binding"/>
    <property type="evidence" value="ECO:0007669"/>
    <property type="project" value="TreeGrafter"/>
</dbReference>
<evidence type="ECO:0000256" key="5">
    <source>
        <dbReference type="ARBA" id="ARBA00022777"/>
    </source>
</evidence>
<evidence type="ECO:0000256" key="6">
    <source>
        <dbReference type="ARBA" id="ARBA00022840"/>
    </source>
</evidence>
<evidence type="ECO:0000256" key="1">
    <source>
        <dbReference type="ARBA" id="ARBA00000642"/>
    </source>
</evidence>
<evidence type="ECO:0000256" key="2">
    <source>
        <dbReference type="ARBA" id="ARBA00013061"/>
    </source>
</evidence>
<comment type="catalytic activity">
    <reaction evidence="1">
        <text>(2R)-3-phosphoglycerate + ATP = (2R)-3-phospho-glyceroyl phosphate + ADP</text>
        <dbReference type="Rhea" id="RHEA:14801"/>
        <dbReference type="ChEBI" id="CHEBI:30616"/>
        <dbReference type="ChEBI" id="CHEBI:57604"/>
        <dbReference type="ChEBI" id="CHEBI:58272"/>
        <dbReference type="ChEBI" id="CHEBI:456216"/>
        <dbReference type="EC" id="2.7.2.3"/>
    </reaction>
</comment>
<dbReference type="AlphaFoldDB" id="J9GS34"/>
<evidence type="ECO:0000256" key="3">
    <source>
        <dbReference type="ARBA" id="ARBA00022679"/>
    </source>
</evidence>
<dbReference type="PRINTS" id="PR00477">
    <property type="entry name" value="PHGLYCKINASE"/>
</dbReference>
<dbReference type="GO" id="GO:0005829">
    <property type="term" value="C:cytosol"/>
    <property type="evidence" value="ECO:0007669"/>
    <property type="project" value="TreeGrafter"/>
</dbReference>
<reference evidence="7" key="1">
    <citation type="journal article" date="2012" name="PLoS ONE">
        <title>Gene sets for utilization of primary and secondary nutrition supplies in the distal gut of endangered iberian lynx.</title>
        <authorList>
            <person name="Alcaide M."/>
            <person name="Messina E."/>
            <person name="Richter M."/>
            <person name="Bargiela R."/>
            <person name="Peplies J."/>
            <person name="Huws S.A."/>
            <person name="Newbold C.J."/>
            <person name="Golyshin P.N."/>
            <person name="Simon M.A."/>
            <person name="Lopez G."/>
            <person name="Yakimov M.M."/>
            <person name="Ferrer M."/>
        </authorList>
    </citation>
    <scope>NUCLEOTIDE SEQUENCE</scope>
</reference>
<comment type="caution">
    <text evidence="7">The sequence shown here is derived from an EMBL/GenBank/DDBJ whole genome shotgun (WGS) entry which is preliminary data.</text>
</comment>
<gene>
    <name evidence="7" type="ORF">EVA_00563</name>
</gene>
<dbReference type="EMBL" id="AMCI01000108">
    <property type="protein sequence ID" value="EJX10739.1"/>
    <property type="molecule type" value="Genomic_DNA"/>
</dbReference>
<dbReference type="EC" id="2.7.2.3" evidence="2"/>
<dbReference type="PANTHER" id="PTHR11406">
    <property type="entry name" value="PHOSPHOGLYCERATE KINASE"/>
    <property type="match status" value="1"/>
</dbReference>
<keyword evidence="6" id="KW-0067">ATP-binding</keyword>
<dbReference type="InterPro" id="IPR015824">
    <property type="entry name" value="Phosphoglycerate_kinase_N"/>
</dbReference>
<dbReference type="PANTHER" id="PTHR11406:SF23">
    <property type="entry name" value="PHOSPHOGLYCERATE KINASE 1, CHLOROPLASTIC-RELATED"/>
    <property type="match status" value="1"/>
</dbReference>
<dbReference type="Gene3D" id="3.40.50.1260">
    <property type="entry name" value="Phosphoglycerate kinase, N-terminal domain"/>
    <property type="match status" value="1"/>
</dbReference>
<evidence type="ECO:0000256" key="4">
    <source>
        <dbReference type="ARBA" id="ARBA00022741"/>
    </source>
</evidence>
<organism evidence="7">
    <name type="scientific">gut metagenome</name>
    <dbReference type="NCBI Taxonomy" id="749906"/>
    <lineage>
        <taxon>unclassified sequences</taxon>
        <taxon>metagenomes</taxon>
        <taxon>organismal metagenomes</taxon>
    </lineage>
</organism>
<dbReference type="Pfam" id="PF00162">
    <property type="entry name" value="PGK"/>
    <property type="match status" value="1"/>
</dbReference>
<dbReference type="SUPFAM" id="SSF53748">
    <property type="entry name" value="Phosphoglycerate kinase"/>
    <property type="match status" value="1"/>
</dbReference>
<dbReference type="GO" id="GO:0006094">
    <property type="term" value="P:gluconeogenesis"/>
    <property type="evidence" value="ECO:0007669"/>
    <property type="project" value="TreeGrafter"/>
</dbReference>
<accession>J9GS34</accession>
<feature type="non-terminal residue" evidence="7">
    <location>
        <position position="1"/>
    </location>
</feature>
<protein>
    <recommendedName>
        <fullName evidence="2">phosphoglycerate kinase</fullName>
        <ecNumber evidence="2">2.7.2.3</ecNumber>
    </recommendedName>
</protein>
<dbReference type="GO" id="GO:0004618">
    <property type="term" value="F:phosphoglycerate kinase activity"/>
    <property type="evidence" value="ECO:0007669"/>
    <property type="project" value="UniProtKB-EC"/>
</dbReference>
<proteinExistence type="predicted"/>
<keyword evidence="3 7" id="KW-0808">Transferase</keyword>
<dbReference type="GO" id="GO:0006096">
    <property type="term" value="P:glycolytic process"/>
    <property type="evidence" value="ECO:0007669"/>
    <property type="project" value="InterPro"/>
</dbReference>
<feature type="non-terminal residue" evidence="7">
    <location>
        <position position="67"/>
    </location>
</feature>
<sequence length="67" mass="6488">FTGGSRAIAEAIAKATAEGAFSLIGGGDSVACINKFGMADQVSYISTGGGALLEAIEGKTLPGIAAI</sequence>
<dbReference type="InterPro" id="IPR036043">
    <property type="entry name" value="Phosphoglycerate_kinase_sf"/>
</dbReference>
<dbReference type="InterPro" id="IPR001576">
    <property type="entry name" value="Phosphoglycerate_kinase"/>
</dbReference>
<evidence type="ECO:0000313" key="7">
    <source>
        <dbReference type="EMBL" id="EJX10739.1"/>
    </source>
</evidence>
<name>J9GS34_9ZZZZ</name>
<dbReference type="GO" id="GO:0005524">
    <property type="term" value="F:ATP binding"/>
    <property type="evidence" value="ECO:0007669"/>
    <property type="project" value="UniProtKB-KW"/>
</dbReference>
<keyword evidence="4" id="KW-0547">Nucleotide-binding</keyword>